<organism evidence="2 3">
    <name type="scientific">Methylotuvimicrobium alcaliphilum (strain DSM 19304 / NCIMB 14124 / VKM B-2133 / 20Z)</name>
    <name type="common">Methylomicrobium alcaliphilum</name>
    <dbReference type="NCBI Taxonomy" id="1091494"/>
    <lineage>
        <taxon>Bacteria</taxon>
        <taxon>Pseudomonadati</taxon>
        <taxon>Pseudomonadota</taxon>
        <taxon>Gammaproteobacteria</taxon>
        <taxon>Methylococcales</taxon>
        <taxon>Methylococcaceae</taxon>
        <taxon>Methylotuvimicrobium</taxon>
    </lineage>
</organism>
<dbReference type="Gene3D" id="3.30.310.170">
    <property type="entry name" value="Outer membrane protein assembly factor BamC"/>
    <property type="match status" value="1"/>
</dbReference>
<feature type="chain" id="PRO_5003468114" description="Outer membrane protein assembly factor BamC" evidence="1">
    <location>
        <begin position="22"/>
        <end position="213"/>
    </location>
</feature>
<dbReference type="EMBL" id="FO082060">
    <property type="protein sequence ID" value="CCE23463.1"/>
    <property type="molecule type" value="Genomic_DNA"/>
</dbReference>
<dbReference type="InterPro" id="IPR010653">
    <property type="entry name" value="NlpB/DapX"/>
</dbReference>
<feature type="signal peptide" evidence="1">
    <location>
        <begin position="1"/>
        <end position="21"/>
    </location>
</feature>
<dbReference type="KEGG" id="mah:MEALZ_1777"/>
<dbReference type="HOGENOM" id="CLU_1287617_0_0_6"/>
<reference evidence="3" key="1">
    <citation type="journal article" date="2012" name="J. Bacteriol.">
        <title>Genome sequence of the haloalkaliphilic methanotrophic bacterium Methylomicrobium alcaliphilum 20Z.</title>
        <authorList>
            <person name="Vuilleumier S."/>
            <person name="Khmelenina V.N."/>
            <person name="Bringel F."/>
            <person name="Reshetnikov A.S."/>
            <person name="Lajus A."/>
            <person name="Mangenot S."/>
            <person name="Rouy Z."/>
            <person name="Op den Camp H.J."/>
            <person name="Jetten M.S."/>
            <person name="Dispirito A.A."/>
            <person name="Dunfield P."/>
            <person name="Klotz M.G."/>
            <person name="Semrau J.D."/>
            <person name="Stein L.Y."/>
            <person name="Barbe V."/>
            <person name="Medigue C."/>
            <person name="Trotsenko Y.A."/>
            <person name="Kalyuzhnaya M.G."/>
        </authorList>
    </citation>
    <scope>NUCLEOTIDE SEQUENCE [LARGE SCALE GENOMIC DNA]</scope>
    <source>
        <strain evidence="3">DSM 19304 / NCIMB 14124 / VKM B-2133 / 20Z</strain>
    </source>
</reference>
<dbReference type="PROSITE" id="PS51257">
    <property type="entry name" value="PROKAR_LIPOPROTEIN"/>
    <property type="match status" value="1"/>
</dbReference>
<dbReference type="Pfam" id="PF06804">
    <property type="entry name" value="Lipoprotein_18"/>
    <property type="match status" value="1"/>
</dbReference>
<gene>
    <name evidence="2" type="ordered locus">MEALZ_1777</name>
</gene>
<dbReference type="AlphaFoldDB" id="G4T1N1"/>
<sequence>MKFMKRIFAALLCLIILPFLAGSGCSTIKSWFPDKEKDYQFRTEIPELVLPKELAIQKVERPARIPRVDLRHVDTTQVVDDIDKVTQVERVATADAVVLRINEPVGKSWRIVGKALARQSIEIVARDRSLATYIVQYDPEEQKVTDDSFWDEILFVFGLYGSNEKEYRIRLIEYEQFTDVMVRDETNKAVSSGDGLTLLQTIQQAIEDDLAGQ</sequence>
<dbReference type="Proteomes" id="UP000008315">
    <property type="component" value="Chromosome"/>
</dbReference>
<accession>G4T1N1</accession>
<keyword evidence="1" id="KW-0732">Signal</keyword>
<dbReference type="InterPro" id="IPR042268">
    <property type="entry name" value="BamC_C"/>
</dbReference>
<dbReference type="STRING" id="1091494.MEALZ_1777"/>
<name>G4T1N1_META2</name>
<proteinExistence type="predicted"/>
<evidence type="ECO:0008006" key="4">
    <source>
        <dbReference type="Google" id="ProtNLM"/>
    </source>
</evidence>
<evidence type="ECO:0000256" key="1">
    <source>
        <dbReference type="SAM" id="SignalP"/>
    </source>
</evidence>
<keyword evidence="3" id="KW-1185">Reference proteome</keyword>
<protein>
    <recommendedName>
        <fullName evidence="4">Outer membrane protein assembly factor BamC</fullName>
    </recommendedName>
</protein>
<evidence type="ECO:0000313" key="3">
    <source>
        <dbReference type="Proteomes" id="UP000008315"/>
    </source>
</evidence>
<evidence type="ECO:0000313" key="2">
    <source>
        <dbReference type="EMBL" id="CCE23463.1"/>
    </source>
</evidence>
<dbReference type="PATRIC" id="fig|271065.3.peg.1822"/>